<dbReference type="Pfam" id="PF12836">
    <property type="entry name" value="HHH_3"/>
    <property type="match status" value="1"/>
</dbReference>
<organism evidence="5">
    <name type="scientific">freshwater metagenome</name>
    <dbReference type="NCBI Taxonomy" id="449393"/>
    <lineage>
        <taxon>unclassified sequences</taxon>
        <taxon>metagenomes</taxon>
        <taxon>ecological metagenomes</taxon>
    </lineage>
</organism>
<reference evidence="5" key="1">
    <citation type="submission" date="2020-05" db="EMBL/GenBank/DDBJ databases">
        <authorList>
            <person name="Chiriac C."/>
            <person name="Salcher M."/>
            <person name="Ghai R."/>
            <person name="Kavagutti S V."/>
        </authorList>
    </citation>
    <scope>NUCLEOTIDE SEQUENCE</scope>
</reference>
<dbReference type="InterPro" id="IPR051675">
    <property type="entry name" value="Endo/Exo/Phosphatase_dom_1"/>
</dbReference>
<dbReference type="GO" id="GO:0015628">
    <property type="term" value="P:protein secretion by the type II secretion system"/>
    <property type="evidence" value="ECO:0007669"/>
    <property type="project" value="TreeGrafter"/>
</dbReference>
<feature type="transmembrane region" description="Helical" evidence="1">
    <location>
        <begin position="45"/>
        <end position="65"/>
    </location>
</feature>
<dbReference type="EMBL" id="CAFABA010000069">
    <property type="protein sequence ID" value="CAB4832770.1"/>
    <property type="molecule type" value="Genomic_DNA"/>
</dbReference>
<evidence type="ECO:0000313" key="5">
    <source>
        <dbReference type="EMBL" id="CAB4935667.1"/>
    </source>
</evidence>
<proteinExistence type="predicted"/>
<dbReference type="EMBL" id="CAEZYR010000100">
    <property type="protein sequence ID" value="CAB4759546.1"/>
    <property type="molecule type" value="Genomic_DNA"/>
</dbReference>
<keyword evidence="1" id="KW-0472">Membrane</keyword>
<dbReference type="InterPro" id="IPR010994">
    <property type="entry name" value="RuvA_2-like"/>
</dbReference>
<sequence>MSTDERPSTQAEPIGFRDWLVGAVQFRLPWLGAPSDGRSSGRQQLVKALAVVAMCALVIGAWSVLRPKSGPDIAMLLPRAASTPAASSAASGASGSAASGPAAGAKIVVYVIGAVIVPGVVQVPGGSRVLDAVAAAGGAASDADLARVNLAAKLTDGQRVVVPRAGDPSAVLAPNDGGGVDPLPSANVEPVDLNNATAIQLDALPGIGPATAAAIIAYRTQHGPFRTVDALGDVKGIGTGKLEQLRPLVTV</sequence>
<evidence type="ECO:0000313" key="3">
    <source>
        <dbReference type="EMBL" id="CAB4759546.1"/>
    </source>
</evidence>
<dbReference type="AlphaFoldDB" id="A0A6J7IZ96"/>
<gene>
    <name evidence="3" type="ORF">UFOPK2754_02314</name>
    <name evidence="4" type="ORF">UFOPK3139_01705</name>
    <name evidence="5" type="ORF">UFOPK3543_02938</name>
</gene>
<dbReference type="InterPro" id="IPR004509">
    <property type="entry name" value="Competence_ComEA_HhH"/>
</dbReference>
<dbReference type="Gene3D" id="3.10.560.10">
    <property type="entry name" value="Outer membrane lipoprotein wza domain like"/>
    <property type="match status" value="1"/>
</dbReference>
<keyword evidence="1" id="KW-0812">Transmembrane</keyword>
<dbReference type="SUPFAM" id="SSF47781">
    <property type="entry name" value="RuvA domain 2-like"/>
    <property type="match status" value="1"/>
</dbReference>
<dbReference type="Gene3D" id="1.10.150.320">
    <property type="entry name" value="Photosystem II 12 kDa extrinsic protein"/>
    <property type="match status" value="1"/>
</dbReference>
<feature type="domain" description="Soluble ligand binding" evidence="2">
    <location>
        <begin position="108"/>
        <end position="162"/>
    </location>
</feature>
<dbReference type="PANTHER" id="PTHR21180">
    <property type="entry name" value="ENDONUCLEASE/EXONUCLEASE/PHOSPHATASE FAMILY DOMAIN-CONTAINING PROTEIN 1"/>
    <property type="match status" value="1"/>
</dbReference>
<dbReference type="EMBL" id="CAFBMH010000176">
    <property type="protein sequence ID" value="CAB4935667.1"/>
    <property type="molecule type" value="Genomic_DNA"/>
</dbReference>
<evidence type="ECO:0000259" key="2">
    <source>
        <dbReference type="Pfam" id="PF10531"/>
    </source>
</evidence>
<dbReference type="NCBIfam" id="TIGR00426">
    <property type="entry name" value="competence protein ComEA helix-hairpin-helix repeat region"/>
    <property type="match status" value="1"/>
</dbReference>
<keyword evidence="1" id="KW-1133">Transmembrane helix</keyword>
<evidence type="ECO:0000256" key="1">
    <source>
        <dbReference type="SAM" id="Phobius"/>
    </source>
</evidence>
<protein>
    <submittedName>
        <fullName evidence="5">Unannotated protein</fullName>
    </submittedName>
</protein>
<dbReference type="Pfam" id="PF10531">
    <property type="entry name" value="SLBB"/>
    <property type="match status" value="1"/>
</dbReference>
<dbReference type="GO" id="GO:0015627">
    <property type="term" value="C:type II protein secretion system complex"/>
    <property type="evidence" value="ECO:0007669"/>
    <property type="project" value="TreeGrafter"/>
</dbReference>
<dbReference type="InterPro" id="IPR019554">
    <property type="entry name" value="Soluble_ligand-bd"/>
</dbReference>
<evidence type="ECO:0000313" key="4">
    <source>
        <dbReference type="EMBL" id="CAB4832770.1"/>
    </source>
</evidence>
<accession>A0A6J7IZ96</accession>
<dbReference type="PANTHER" id="PTHR21180:SF32">
    <property type="entry name" value="ENDONUCLEASE_EXONUCLEASE_PHOSPHATASE FAMILY DOMAIN-CONTAINING PROTEIN 1"/>
    <property type="match status" value="1"/>
</dbReference>
<name>A0A6J7IZ96_9ZZZZ</name>